<evidence type="ECO:0000256" key="5">
    <source>
        <dbReference type="ARBA" id="ARBA00023136"/>
    </source>
</evidence>
<feature type="domain" description="MacB-like periplasmic core" evidence="8">
    <location>
        <begin position="438"/>
        <end position="655"/>
    </location>
</feature>
<feature type="transmembrane region" description="Helical" evidence="6">
    <location>
        <begin position="21"/>
        <end position="41"/>
    </location>
</feature>
<gene>
    <name evidence="9" type="ORF">QWY31_06020</name>
</gene>
<evidence type="ECO:0000259" key="8">
    <source>
        <dbReference type="Pfam" id="PF12704"/>
    </source>
</evidence>
<evidence type="ECO:0000259" key="7">
    <source>
        <dbReference type="Pfam" id="PF02687"/>
    </source>
</evidence>
<dbReference type="PROSITE" id="PS51257">
    <property type="entry name" value="PROKAR_LIPOPROTEIN"/>
    <property type="match status" value="1"/>
</dbReference>
<dbReference type="EMBL" id="JAUHJS010000003">
    <property type="protein sequence ID" value="MDN4165050.1"/>
    <property type="molecule type" value="Genomic_DNA"/>
</dbReference>
<feature type="transmembrane region" description="Helical" evidence="6">
    <location>
        <begin position="686"/>
        <end position="707"/>
    </location>
</feature>
<protein>
    <submittedName>
        <fullName evidence="9">ABC transporter permease</fullName>
    </submittedName>
</protein>
<feature type="domain" description="ABC3 transporter permease C-terminal" evidence="7">
    <location>
        <begin position="691"/>
        <end position="804"/>
    </location>
</feature>
<dbReference type="InterPro" id="IPR025857">
    <property type="entry name" value="MacB_PCD"/>
</dbReference>
<dbReference type="InterPro" id="IPR003838">
    <property type="entry name" value="ABC3_permease_C"/>
</dbReference>
<sequence>MLSNYLKIALRFLMRNKVYTLINITGLSVGIACCLLLTLYVNDELSFDTHHHEVENLYRVVTEFESEGETYMHAYSSPPMGPAFMEEIAQVEYSTRLVSPPGVDRSLLRYKEQLYYQEGGFLADSTLFQVFTYDFVEGNPETALQGRHMMVVSDKVAKKIFGDESPIGEIINLNMGGSEGDYTISGVYKSDTYKSFVMPEFIISMNSAGWGDWIASERQWAGQNFVPTFVRLKQGAVVSDVQASMNQLLVKYGSEQLKMLGMKKNLQMEAVSDIYLYNNFNESARITYVKIIFTIAIFLLVLACINFMNLATAKSTRRAAEVGVRKVMGAQRGNLVYQFLGETFVIVSISMGFSLLILEMALPLFNNLSDKNISLWDVNGGFLLGSVLIIILLTALLSGSYPAFYLSSFQPAKVLKSKVSLGTSSGLVRKGLVVFQFIISIALLSGVIIISRQLNYMKEKDLGFATDSRVVIPLLTVEAMQQYDALKTDLAKVSNIRQVAGTLYPPGSFIQNDWSFYKPGTTMDEGVDTRINTVDYDYVEILGQKLLAGRSLSQELDAYGTNRVLVNRMALERLGVKVEEAVGMLLTTDWQDQKISYEIIGVLEDFHHMSLQSEIAPVMYRLRESSENRDGSAISNIIVEVDPTQVSATLAQIEEIWKEQVSFTPFEYNFLDQRMDALYSSARKEAGIITLFMVIAVAISCLGLYGLSMFMAERKTKEIGIRKVLGASVLSIVGNMSREFVVLVLLAFVISIPLTYWAIQYWLEDFAYRISIGADVFVFTALLALGVAILTVLYQSLKAAWANPVESLKDE</sequence>
<keyword evidence="10" id="KW-1185">Reference proteome</keyword>
<feature type="domain" description="ABC3 transporter permease C-terminal" evidence="7">
    <location>
        <begin position="294"/>
        <end position="409"/>
    </location>
</feature>
<evidence type="ECO:0000256" key="2">
    <source>
        <dbReference type="ARBA" id="ARBA00022475"/>
    </source>
</evidence>
<dbReference type="PANTHER" id="PTHR30572:SF18">
    <property type="entry name" value="ABC-TYPE MACROLIDE FAMILY EXPORT SYSTEM PERMEASE COMPONENT 2"/>
    <property type="match status" value="1"/>
</dbReference>
<feature type="transmembrane region" description="Helical" evidence="6">
    <location>
        <begin position="335"/>
        <end position="362"/>
    </location>
</feature>
<comment type="caution">
    <text evidence="9">The sequence shown here is derived from an EMBL/GenBank/DDBJ whole genome shotgun (WGS) entry which is preliminary data.</text>
</comment>
<evidence type="ECO:0000256" key="6">
    <source>
        <dbReference type="SAM" id="Phobius"/>
    </source>
</evidence>
<feature type="transmembrane region" description="Helical" evidence="6">
    <location>
        <begin position="288"/>
        <end position="308"/>
    </location>
</feature>
<dbReference type="Pfam" id="PF12704">
    <property type="entry name" value="MacB_PCD"/>
    <property type="match status" value="2"/>
</dbReference>
<feature type="domain" description="MacB-like periplasmic core" evidence="8">
    <location>
        <begin position="20"/>
        <end position="247"/>
    </location>
</feature>
<organism evidence="9 10">
    <name type="scientific">Shiella aurantiaca</name>
    <dbReference type="NCBI Taxonomy" id="3058365"/>
    <lineage>
        <taxon>Bacteria</taxon>
        <taxon>Pseudomonadati</taxon>
        <taxon>Bacteroidota</taxon>
        <taxon>Cytophagia</taxon>
        <taxon>Cytophagales</taxon>
        <taxon>Shiellaceae</taxon>
        <taxon>Shiella</taxon>
    </lineage>
</organism>
<feature type="transmembrane region" description="Helical" evidence="6">
    <location>
        <begin position="771"/>
        <end position="794"/>
    </location>
</feature>
<evidence type="ECO:0000256" key="3">
    <source>
        <dbReference type="ARBA" id="ARBA00022692"/>
    </source>
</evidence>
<name>A0ABT8F3S5_9BACT</name>
<feature type="transmembrane region" description="Helical" evidence="6">
    <location>
        <begin position="427"/>
        <end position="450"/>
    </location>
</feature>
<dbReference type="Proteomes" id="UP001168552">
    <property type="component" value="Unassembled WGS sequence"/>
</dbReference>
<evidence type="ECO:0000256" key="1">
    <source>
        <dbReference type="ARBA" id="ARBA00004651"/>
    </source>
</evidence>
<feature type="transmembrane region" description="Helical" evidence="6">
    <location>
        <begin position="740"/>
        <end position="759"/>
    </location>
</feature>
<keyword evidence="2" id="KW-1003">Cell membrane</keyword>
<proteinExistence type="predicted"/>
<comment type="subcellular location">
    <subcellularLocation>
        <location evidence="1">Cell membrane</location>
        <topology evidence="1">Multi-pass membrane protein</topology>
    </subcellularLocation>
</comment>
<evidence type="ECO:0000313" key="10">
    <source>
        <dbReference type="Proteomes" id="UP001168552"/>
    </source>
</evidence>
<keyword evidence="4 6" id="KW-1133">Transmembrane helix</keyword>
<dbReference type="InterPro" id="IPR050250">
    <property type="entry name" value="Macrolide_Exporter_MacB"/>
</dbReference>
<dbReference type="Pfam" id="PF02687">
    <property type="entry name" value="FtsX"/>
    <property type="match status" value="2"/>
</dbReference>
<reference evidence="9" key="1">
    <citation type="submission" date="2023-06" db="EMBL/GenBank/DDBJ databases">
        <title>Cytophagales bacterium Strain LB-30, isolated from soil.</title>
        <authorList>
            <person name="Liu B."/>
        </authorList>
    </citation>
    <scope>NUCLEOTIDE SEQUENCE</scope>
    <source>
        <strain evidence="9">LB-30</strain>
    </source>
</reference>
<evidence type="ECO:0000256" key="4">
    <source>
        <dbReference type="ARBA" id="ARBA00022989"/>
    </source>
</evidence>
<evidence type="ECO:0000313" key="9">
    <source>
        <dbReference type="EMBL" id="MDN4165050.1"/>
    </source>
</evidence>
<feature type="transmembrane region" description="Helical" evidence="6">
    <location>
        <begin position="382"/>
        <end position="406"/>
    </location>
</feature>
<dbReference type="PANTHER" id="PTHR30572">
    <property type="entry name" value="MEMBRANE COMPONENT OF TRANSPORTER-RELATED"/>
    <property type="match status" value="1"/>
</dbReference>
<keyword evidence="5 6" id="KW-0472">Membrane</keyword>
<keyword evidence="3 6" id="KW-0812">Transmembrane</keyword>
<accession>A0ABT8F3S5</accession>